<keyword evidence="2" id="KW-1185">Reference proteome</keyword>
<dbReference type="RefSeq" id="WP_281484625.1">
    <property type="nucleotide sequence ID" value="NZ_CP124543.1"/>
</dbReference>
<evidence type="ECO:0000313" key="1">
    <source>
        <dbReference type="EMBL" id="WGV27388.1"/>
    </source>
</evidence>
<dbReference type="Proteomes" id="UP001223520">
    <property type="component" value="Chromosome"/>
</dbReference>
<proteinExistence type="predicted"/>
<evidence type="ECO:0000313" key="2">
    <source>
        <dbReference type="Proteomes" id="UP001223520"/>
    </source>
</evidence>
<name>A0AAJ6NVA8_9CYAN</name>
<accession>A0AAJ6NVA8</accession>
<dbReference type="EMBL" id="CP124543">
    <property type="protein sequence ID" value="WGV27388.1"/>
    <property type="molecule type" value="Genomic_DNA"/>
</dbReference>
<dbReference type="AlphaFoldDB" id="A0AAJ6NVA8"/>
<organism evidence="1 2">
    <name type="scientific">Halotia branconii CENA392</name>
    <dbReference type="NCBI Taxonomy" id="1539056"/>
    <lineage>
        <taxon>Bacteria</taxon>
        <taxon>Bacillati</taxon>
        <taxon>Cyanobacteriota</taxon>
        <taxon>Cyanophyceae</taxon>
        <taxon>Nostocales</taxon>
        <taxon>Nodulariaceae</taxon>
        <taxon>Halotia</taxon>
    </lineage>
</organism>
<sequence length="98" mass="11125">MAFIKIQNVVINTSYVAAVRLDNQTSLGEKSVSVLIATPKFPLFQQDTITPEVYHYEWTEFTGQAANALQDYFTSFNNVIDLLPQYEKAGEQHFGYAQ</sequence>
<reference evidence="1 2" key="1">
    <citation type="journal article" date="2023" name="Limnol Oceanogr Lett">
        <title>Environmental adaptations by the intertidal Antarctic cyanobacterium Halotia branconii CENA392 as revealed using long-read genome sequencing.</title>
        <authorList>
            <person name="Dextro R.B."/>
            <person name="Delbaje E."/>
            <person name="Freitas P.N.N."/>
            <person name="Geraldes V."/>
            <person name="Pinto E."/>
            <person name="Long P.F."/>
            <person name="Fiore M.F."/>
        </authorList>
    </citation>
    <scope>NUCLEOTIDE SEQUENCE [LARGE SCALE GENOMIC DNA]</scope>
    <source>
        <strain evidence="1 2">CENA392</strain>
    </source>
</reference>
<gene>
    <name evidence="1" type="ORF">QI031_07840</name>
</gene>
<dbReference type="KEGG" id="hbq:QI031_07840"/>
<protein>
    <submittedName>
        <fullName evidence="1">Uncharacterized protein</fullName>
    </submittedName>
</protein>